<evidence type="ECO:0000313" key="6">
    <source>
        <dbReference type="Proteomes" id="UP000322981"/>
    </source>
</evidence>
<keyword evidence="6" id="KW-1185">Reference proteome</keyword>
<dbReference type="AlphaFoldDB" id="A0A5M8FP99"/>
<dbReference type="Pfam" id="PF03927">
    <property type="entry name" value="NapD"/>
    <property type="match status" value="1"/>
</dbReference>
<dbReference type="Gene3D" id="3.30.70.920">
    <property type="match status" value="1"/>
</dbReference>
<evidence type="ECO:0000256" key="1">
    <source>
        <dbReference type="ARBA" id="ARBA00004496"/>
    </source>
</evidence>
<dbReference type="Proteomes" id="UP000322981">
    <property type="component" value="Unassembled WGS sequence"/>
</dbReference>
<dbReference type="OrthoDB" id="5770785at2"/>
<evidence type="ECO:0000256" key="4">
    <source>
        <dbReference type="HAMAP-Rule" id="MF_02200"/>
    </source>
</evidence>
<evidence type="ECO:0000256" key="2">
    <source>
        <dbReference type="ARBA" id="ARBA00022490"/>
    </source>
</evidence>
<dbReference type="PANTHER" id="PTHR38603">
    <property type="entry name" value="CHAPERONE NAPD"/>
    <property type="match status" value="1"/>
</dbReference>
<proteinExistence type="inferred from homology"/>
<comment type="caution">
    <text evidence="5">The sequence shown here is derived from an EMBL/GenBank/DDBJ whole genome shotgun (WGS) entry which is preliminary data.</text>
</comment>
<keyword evidence="2 4" id="KW-0963">Cytoplasm</keyword>
<sequence>MTENICSCIVHTRPGEGANVARRIIALPGVEVHAGADQDKLVVTIEDNAGAPAADTLGAMNQLPGVVNSVLIYHYGGDDLDDELGNTALGQTPAAA</sequence>
<organism evidence="5 6">
    <name type="scientific">Thiohalocapsa marina</name>
    <dbReference type="NCBI Taxonomy" id="424902"/>
    <lineage>
        <taxon>Bacteria</taxon>
        <taxon>Pseudomonadati</taxon>
        <taxon>Pseudomonadota</taxon>
        <taxon>Gammaproteobacteria</taxon>
        <taxon>Chromatiales</taxon>
        <taxon>Chromatiaceae</taxon>
        <taxon>Thiohalocapsa</taxon>
    </lineage>
</organism>
<protein>
    <recommendedName>
        <fullName evidence="4">Chaperone NapD</fullName>
    </recommendedName>
    <alternativeName>
        <fullName evidence="4">NapA signal peptide-binding chaperone NapD</fullName>
    </alternativeName>
</protein>
<comment type="subunit">
    <text evidence="4">Interacts with the cytoplasmic NapA precursor.</text>
</comment>
<dbReference type="GO" id="GO:0051224">
    <property type="term" value="P:negative regulation of protein transport"/>
    <property type="evidence" value="ECO:0007669"/>
    <property type="project" value="UniProtKB-UniRule"/>
</dbReference>
<gene>
    <name evidence="4" type="primary">napD</name>
    <name evidence="5" type="ORF">F2Q65_05765</name>
</gene>
<comment type="subcellular location">
    <subcellularLocation>
        <location evidence="1 4">Cytoplasm</location>
    </subcellularLocation>
</comment>
<dbReference type="EMBL" id="VWXX01000005">
    <property type="protein sequence ID" value="KAA6186304.1"/>
    <property type="molecule type" value="Genomic_DNA"/>
</dbReference>
<dbReference type="GO" id="GO:0005048">
    <property type="term" value="F:signal sequence binding"/>
    <property type="evidence" value="ECO:0007669"/>
    <property type="project" value="UniProtKB-UniRule"/>
</dbReference>
<dbReference type="PANTHER" id="PTHR38603:SF1">
    <property type="entry name" value="CHAPERONE NAPD"/>
    <property type="match status" value="1"/>
</dbReference>
<dbReference type="GO" id="GO:0005737">
    <property type="term" value="C:cytoplasm"/>
    <property type="evidence" value="ECO:0007669"/>
    <property type="project" value="UniProtKB-SubCell"/>
</dbReference>
<accession>A0A5M8FP99</accession>
<dbReference type="InterPro" id="IPR005623">
    <property type="entry name" value="Chaperone_NapD_NO3_reduct"/>
</dbReference>
<comment type="function">
    <text evidence="4">Chaperone for NapA, the catalytic subunit of the periplasmic nitrate reductase. It binds directly and specifically to the twin-arginine signal peptide of NapA, preventing premature interaction with the Tat translocase and premature export.</text>
</comment>
<name>A0A5M8FP99_9GAMM</name>
<evidence type="ECO:0000313" key="5">
    <source>
        <dbReference type="EMBL" id="KAA6186304.1"/>
    </source>
</evidence>
<keyword evidence="3 4" id="KW-0143">Chaperone</keyword>
<comment type="similarity">
    <text evidence="4">Belongs to the NapD family.</text>
</comment>
<evidence type="ECO:0000256" key="3">
    <source>
        <dbReference type="ARBA" id="ARBA00023186"/>
    </source>
</evidence>
<dbReference type="RefSeq" id="WP_150091323.1">
    <property type="nucleotide sequence ID" value="NZ_JBFUOH010000027.1"/>
</dbReference>
<dbReference type="HAMAP" id="MF_02200">
    <property type="entry name" value="NapD"/>
    <property type="match status" value="1"/>
</dbReference>
<reference evidence="5 6" key="1">
    <citation type="submission" date="2019-09" db="EMBL/GenBank/DDBJ databases">
        <title>Whole-genome sequence of the purple sulfur bacterium Thiohalocapsa marina DSM 19078.</title>
        <authorList>
            <person name="Kyndt J.A."/>
            <person name="Meyer T.E."/>
        </authorList>
    </citation>
    <scope>NUCLEOTIDE SEQUENCE [LARGE SCALE GENOMIC DNA]</scope>
    <source>
        <strain evidence="5 6">DSM 19078</strain>
    </source>
</reference>